<feature type="compositionally biased region" description="Basic and acidic residues" evidence="1">
    <location>
        <begin position="377"/>
        <end position="394"/>
    </location>
</feature>
<proteinExistence type="predicted"/>
<protein>
    <submittedName>
        <fullName evidence="2">Uncharacterized protein</fullName>
    </submittedName>
</protein>
<reference evidence="2 3" key="1">
    <citation type="journal article" date="2020" name="Mol. Biol. Evol.">
        <title>Interspecific Gene Flow and the Evolution of Specialization in Black and White Rhinoceros.</title>
        <authorList>
            <person name="Moodley Y."/>
            <person name="Westbury M.V."/>
            <person name="Russo I.M."/>
            <person name="Gopalakrishnan S."/>
            <person name="Rakotoarivelo A."/>
            <person name="Olsen R.A."/>
            <person name="Prost S."/>
            <person name="Tunstall T."/>
            <person name="Ryder O.A."/>
            <person name="Dalen L."/>
            <person name="Bruford M.W."/>
        </authorList>
    </citation>
    <scope>NUCLEOTIDE SEQUENCE [LARGE SCALE GENOMIC DNA]</scope>
    <source>
        <strain evidence="2">SBR-YM</strain>
        <tissue evidence="2">Skin</tissue>
    </source>
</reference>
<feature type="region of interest" description="Disordered" evidence="1">
    <location>
        <begin position="1126"/>
        <end position="1226"/>
    </location>
</feature>
<feature type="compositionally biased region" description="Gly residues" evidence="1">
    <location>
        <begin position="568"/>
        <end position="579"/>
    </location>
</feature>
<feature type="compositionally biased region" description="Polar residues" evidence="1">
    <location>
        <begin position="291"/>
        <end position="300"/>
    </location>
</feature>
<dbReference type="PANTHER" id="PTHR38493:SF1">
    <property type="entry name" value="SFI1 SPINDLE BODY DOMAIN-CONTAINING PROTEIN"/>
    <property type="match status" value="1"/>
</dbReference>
<feature type="region of interest" description="Disordered" evidence="1">
    <location>
        <begin position="257"/>
        <end position="317"/>
    </location>
</feature>
<dbReference type="Proteomes" id="UP000551758">
    <property type="component" value="Unassembled WGS sequence"/>
</dbReference>
<feature type="compositionally biased region" description="Low complexity" evidence="1">
    <location>
        <begin position="1180"/>
        <end position="1192"/>
    </location>
</feature>
<dbReference type="InterPro" id="IPR031473">
    <property type="entry name" value="DUF4684"/>
</dbReference>
<evidence type="ECO:0000313" key="3">
    <source>
        <dbReference type="Proteomes" id="UP000551758"/>
    </source>
</evidence>
<feature type="region of interest" description="Disordered" evidence="1">
    <location>
        <begin position="1294"/>
        <end position="1318"/>
    </location>
</feature>
<feature type="region of interest" description="Disordered" evidence="1">
    <location>
        <begin position="517"/>
        <end position="596"/>
    </location>
</feature>
<gene>
    <name evidence="2" type="ORF">HPG69_011982</name>
</gene>
<feature type="non-terminal residue" evidence="2">
    <location>
        <position position="1530"/>
    </location>
</feature>
<feature type="region of interest" description="Disordered" evidence="1">
    <location>
        <begin position="1509"/>
        <end position="1530"/>
    </location>
</feature>
<keyword evidence="3" id="KW-1185">Reference proteome</keyword>
<feature type="region of interest" description="Disordered" evidence="1">
    <location>
        <begin position="371"/>
        <end position="433"/>
    </location>
</feature>
<dbReference type="EMBL" id="JACDTQ010003516">
    <property type="protein sequence ID" value="KAF5913951.1"/>
    <property type="molecule type" value="Genomic_DNA"/>
</dbReference>
<dbReference type="PANTHER" id="PTHR38493">
    <property type="entry name" value="CHROMOSOME 1 OPEN READING FRAME 167"/>
    <property type="match status" value="1"/>
</dbReference>
<organism evidence="2 3">
    <name type="scientific">Diceros bicornis minor</name>
    <name type="common">South-central black rhinoceros</name>
    <dbReference type="NCBI Taxonomy" id="77932"/>
    <lineage>
        <taxon>Eukaryota</taxon>
        <taxon>Metazoa</taxon>
        <taxon>Chordata</taxon>
        <taxon>Craniata</taxon>
        <taxon>Vertebrata</taxon>
        <taxon>Euteleostomi</taxon>
        <taxon>Mammalia</taxon>
        <taxon>Eutheria</taxon>
        <taxon>Laurasiatheria</taxon>
        <taxon>Perissodactyla</taxon>
        <taxon>Rhinocerotidae</taxon>
        <taxon>Diceros</taxon>
    </lineage>
</organism>
<feature type="region of interest" description="Disordered" evidence="1">
    <location>
        <begin position="1349"/>
        <end position="1375"/>
    </location>
</feature>
<evidence type="ECO:0000256" key="1">
    <source>
        <dbReference type="SAM" id="MobiDB-lite"/>
    </source>
</evidence>
<evidence type="ECO:0000313" key="2">
    <source>
        <dbReference type="EMBL" id="KAF5913951.1"/>
    </source>
</evidence>
<name>A0A7J7EE34_DICBM</name>
<dbReference type="Pfam" id="PF15736">
    <property type="entry name" value="DUF4684"/>
    <property type="match status" value="3"/>
</dbReference>
<comment type="caution">
    <text evidence="2">The sequence shown here is derived from an EMBL/GenBank/DDBJ whole genome shotgun (WGS) entry which is preliminary data.</text>
</comment>
<accession>A0A7J7EE34</accession>
<sequence>PRGLLKSLSVSLGSGHGRCQAKRGGPAATPSPGTVLCQDPCRVQTNLASPGPGLGLALKDTTGRLINSSFRQQSNLQPLAGRPHRKAPEFAVQQSNLSIRETSSAKCGSHASPHLWSEPQESFRPHMMAQGSPLPRGPLAHPPSSLRQSWWLASDTPCQGFRPAAGCVLLSGCTWPGPRSWGGLGSWTSRLTGEPLTLEDLAVPVQSQAQAPSQAAVCQLLASVRRLEHKAARLGCRASQEPSGPCRGRALAACPQPGLPVLASRDKRKKYPRGLRETEDSPETPGAQAGLSDSQASSKPASPEPTLGMLTGDVLDPEQGVLPAHPPGWGGNCSPETAFSSGWRGEPLLPRGAGSRGARLCSSAFSHAAWGVLPGREGGEGAPREQVSRKEERTASSPPDTAPARGARQVRPEESGSKVGGLQGAPLPPPRNSHSKLVVTTLWQLLSRCFRAWRGVVRRRQAVAAAVALGRRQLLRRGLRALRSALWLREAQLEVAWGRHTQALLARSFQKWRNLTQQEKRGQPHVQAGPGPPSSEGGQGRGLSGRKPAVDPAPRSSLPPVAPSEGMGQAGEGAPGRGLPGHTEDSEDGEVLSCCPGHPAPGSLALQRLVKRGARYRDHMANRRARTLRTCLQQWMQMKWLRASERAKVTQLSLCWQKAGNMALCSSAPGAATDHGLGVVAQAPGLPQELGRGSLQDACPRLALHPELLLWRTRLFQCQRADSFLQGMRRRILRRILRRWRWRAWGPGTPSGSSRTTWAPELLGGIPGGEASLDCSTPRSSLEKASRAPAPLESLRESFLLAAGRRQQGRCLLFWHARAQQSRGAASWHQSTLQRRHPKPLSAAEGRGGLGWPQVAVTILRVDTPLPSILLGWSHWATAQGAQRELAARWAWGQSCRAVLSLWRRRLVQQQDAEWWAQERGRRRVRDALHHWHSCWQRQQFLHEKYQRWVQVHLQGLRRATFWRWQQAAARRRRMVAGPEQHLLQSHFQAWCGGVRDTGTLRAKHRAFQDGLRRRALGAAFVTWQEARVAAARAREQHVARASIVHWRSSAQRGRAARQLRGAQAQQAFTAWRVALGQRREARQQAEERARAQARAALCWTLWVRESRLHRVSRTHTARKLSARGLGTVSGWGPCPESRHHPVPAGWAQAPPADPLGPVADSTAHSAAGTWGQGPGGQHGPPQAQGRPQALPHAGQQRAPPGADGCLGPAEAGEAGPRWGGRPKTDLRAGGLRISLFQPMVASMAGCFSRGPVALWTPPLPRSQTASWLWRTANSEPAAAGHRPQGPCCLAQASTTTSVDRGSGEKQPGLRVRRPAPGAGLVKCRGDREPPLCHAFQLWLQWPGHSSWAQGQLPTGPGEDCSSETGAPKGKGEANERRWGRKYLQRWHLEALLRRLQGTQQARHLAVTWQRWVDAQGAKQLARTLLRQWHLRWAWRTWRRQVLRLWVAQRLQQQDDSWVLSQAFEKWHQRLVARGPRRGDSSSLRPLSKLAIRSPGSRLEAARAPVCARPGAEQGPSCSCDCSHGKKNRN</sequence>